<keyword evidence="3 4" id="KW-0413">Isomerase</keyword>
<feature type="signal peptide" evidence="4">
    <location>
        <begin position="1"/>
        <end position="18"/>
    </location>
</feature>
<dbReference type="Pfam" id="PF00160">
    <property type="entry name" value="Pro_isomerase"/>
    <property type="match status" value="1"/>
</dbReference>
<evidence type="ECO:0000259" key="6">
    <source>
        <dbReference type="PROSITE" id="PS50072"/>
    </source>
</evidence>
<dbReference type="OrthoDB" id="9807797at2"/>
<gene>
    <name evidence="7" type="ORF">S7S_09910</name>
</gene>
<dbReference type="KEGG" id="apac:S7S_09910"/>
<dbReference type="InterPro" id="IPR020892">
    <property type="entry name" value="Cyclophilin-type_PPIase_CS"/>
</dbReference>
<reference evidence="7 8" key="1">
    <citation type="journal article" date="2012" name="J. Bacteriol.">
        <title>Genome sequence of an alkane-degrading bacterium, Alcanivorax pacificus type strain W11-5, isolated from deep sea sediment.</title>
        <authorList>
            <person name="Lai Q."/>
            <person name="Shao Z."/>
        </authorList>
    </citation>
    <scope>NUCLEOTIDE SEQUENCE [LARGE SCALE GENOMIC DNA]</scope>
    <source>
        <strain evidence="7 8">W11-5</strain>
    </source>
</reference>
<organism evidence="7 8">
    <name type="scientific">Isoalcanivorax pacificus W11-5</name>
    <dbReference type="NCBI Taxonomy" id="391936"/>
    <lineage>
        <taxon>Bacteria</taxon>
        <taxon>Pseudomonadati</taxon>
        <taxon>Pseudomonadota</taxon>
        <taxon>Gammaproteobacteria</taxon>
        <taxon>Oceanospirillales</taxon>
        <taxon>Alcanivoracaceae</taxon>
        <taxon>Isoalcanivorax</taxon>
    </lineage>
</organism>
<keyword evidence="4" id="KW-0732">Signal</keyword>
<evidence type="ECO:0000256" key="2">
    <source>
        <dbReference type="ARBA" id="ARBA00023110"/>
    </source>
</evidence>
<keyword evidence="8" id="KW-1185">Reference proteome</keyword>
<evidence type="ECO:0000256" key="4">
    <source>
        <dbReference type="RuleBase" id="RU363019"/>
    </source>
</evidence>
<feature type="domain" description="PPIase cyclophilin-type" evidence="6">
    <location>
        <begin position="31"/>
        <end position="188"/>
    </location>
</feature>
<sequence length="205" mass="22463">MRRLLLTLALMLPLAASADTAPRVALDTTEGTIVIELYPDKAPATVANFLQYVDDGFYDGTVFHRVIPRFMIQGGGFTREYRQKETRTPVANEADNGLRNERGTLAMARTSDPHSATAQFFINTVNNTNLNHRGKNPAGWGYAVFGKVVEGMDVVDRISALPTGRGTLNGMPAGDVPNRPVEMRSARRVTEQAAPETAREKDTTQ</sequence>
<dbReference type="PROSITE" id="PS00170">
    <property type="entry name" value="CSA_PPIASE_1"/>
    <property type="match status" value="1"/>
</dbReference>
<comment type="function">
    <text evidence="4">PPIases accelerate the folding of proteins. It catalyzes the cis-trans isomerization of proline imidic peptide bonds in oligopeptides.</text>
</comment>
<feature type="chain" id="PRO_5006514152" description="Peptidyl-prolyl cis-trans isomerase" evidence="4">
    <location>
        <begin position="19"/>
        <end position="205"/>
    </location>
</feature>
<dbReference type="AlphaFoldDB" id="A0A0B4XJD6"/>
<dbReference type="InterPro" id="IPR002130">
    <property type="entry name" value="Cyclophilin-type_PPIase_dom"/>
</dbReference>
<evidence type="ECO:0000313" key="7">
    <source>
        <dbReference type="EMBL" id="AJD48394.1"/>
    </source>
</evidence>
<keyword evidence="2 4" id="KW-0697">Rotamase</keyword>
<dbReference type="InterPro" id="IPR044665">
    <property type="entry name" value="E_coli_cyclophilin_A-like"/>
</dbReference>
<dbReference type="GO" id="GO:0003755">
    <property type="term" value="F:peptidyl-prolyl cis-trans isomerase activity"/>
    <property type="evidence" value="ECO:0007669"/>
    <property type="project" value="UniProtKB-UniRule"/>
</dbReference>
<comment type="catalytic activity">
    <reaction evidence="4">
        <text>[protein]-peptidylproline (omega=180) = [protein]-peptidylproline (omega=0)</text>
        <dbReference type="Rhea" id="RHEA:16237"/>
        <dbReference type="Rhea" id="RHEA-COMP:10747"/>
        <dbReference type="Rhea" id="RHEA-COMP:10748"/>
        <dbReference type="ChEBI" id="CHEBI:83833"/>
        <dbReference type="ChEBI" id="CHEBI:83834"/>
        <dbReference type="EC" id="5.2.1.8"/>
    </reaction>
</comment>
<evidence type="ECO:0000256" key="1">
    <source>
        <dbReference type="ARBA" id="ARBA00007365"/>
    </source>
</evidence>
<proteinExistence type="inferred from homology"/>
<name>A0A0B4XJD6_9GAMM</name>
<dbReference type="InterPro" id="IPR029000">
    <property type="entry name" value="Cyclophilin-like_dom_sf"/>
</dbReference>
<dbReference type="RefSeq" id="WP_008735398.1">
    <property type="nucleotide sequence ID" value="NZ_CP004387.1"/>
</dbReference>
<evidence type="ECO:0000256" key="5">
    <source>
        <dbReference type="SAM" id="MobiDB-lite"/>
    </source>
</evidence>
<dbReference type="SUPFAM" id="SSF50891">
    <property type="entry name" value="Cyclophilin-like"/>
    <property type="match status" value="1"/>
</dbReference>
<dbReference type="Gene3D" id="2.40.100.10">
    <property type="entry name" value="Cyclophilin-like"/>
    <property type="match status" value="1"/>
</dbReference>
<dbReference type="Proteomes" id="UP000006764">
    <property type="component" value="Chromosome"/>
</dbReference>
<dbReference type="PROSITE" id="PS50072">
    <property type="entry name" value="CSA_PPIASE_2"/>
    <property type="match status" value="1"/>
</dbReference>
<dbReference type="EC" id="5.2.1.8" evidence="4"/>
<evidence type="ECO:0000313" key="8">
    <source>
        <dbReference type="Proteomes" id="UP000006764"/>
    </source>
</evidence>
<accession>A0A0B4XJD6</accession>
<dbReference type="HOGENOM" id="CLU_012062_16_9_6"/>
<dbReference type="GO" id="GO:0006457">
    <property type="term" value="P:protein folding"/>
    <property type="evidence" value="ECO:0007669"/>
    <property type="project" value="InterPro"/>
</dbReference>
<dbReference type="PRINTS" id="PR00153">
    <property type="entry name" value="CSAPPISMRASE"/>
</dbReference>
<dbReference type="PANTHER" id="PTHR43246">
    <property type="entry name" value="PEPTIDYL-PROLYL CIS-TRANS ISOMERASE CYP38, CHLOROPLASTIC"/>
    <property type="match status" value="1"/>
</dbReference>
<comment type="similarity">
    <text evidence="1 4">Belongs to the cyclophilin-type PPIase family.</text>
</comment>
<feature type="compositionally biased region" description="Basic and acidic residues" evidence="5">
    <location>
        <begin position="181"/>
        <end position="190"/>
    </location>
</feature>
<dbReference type="STRING" id="391936.S7S_09910"/>
<feature type="region of interest" description="Disordered" evidence="5">
    <location>
        <begin position="166"/>
        <end position="205"/>
    </location>
</feature>
<evidence type="ECO:0000256" key="3">
    <source>
        <dbReference type="ARBA" id="ARBA00023235"/>
    </source>
</evidence>
<dbReference type="EMBL" id="CP004387">
    <property type="protein sequence ID" value="AJD48394.1"/>
    <property type="molecule type" value="Genomic_DNA"/>
</dbReference>
<protein>
    <recommendedName>
        <fullName evidence="4">Peptidyl-prolyl cis-trans isomerase</fullName>
        <shortName evidence="4">PPIase</shortName>
        <ecNumber evidence="4">5.2.1.8</ecNumber>
    </recommendedName>
</protein>